<sequence length="124" mass="14512">MVETRDSILTVLVRQHLTEKLKPELEAKEAKARVAKVTLATQMSLFPPWTPKRIEKEEIDDPSIKWLEPSVSFELNNTFDSQLDFPLTPKAFSFRDFEHIEKALLLEYDVNNNFFSFYLKHGQP</sequence>
<reference evidence="1" key="1">
    <citation type="submission" date="2023-04" db="EMBL/GenBank/DDBJ databases">
        <authorList>
            <person name="Vijverberg K."/>
            <person name="Xiong W."/>
            <person name="Schranz E."/>
        </authorList>
    </citation>
    <scope>NUCLEOTIDE SEQUENCE</scope>
</reference>
<gene>
    <name evidence="1" type="ORF">LSALG_LOCUS17093</name>
</gene>
<name>A0AA36E092_LACSI</name>
<proteinExistence type="predicted"/>
<protein>
    <submittedName>
        <fullName evidence="1">Uncharacterized protein</fullName>
    </submittedName>
</protein>
<evidence type="ECO:0000313" key="1">
    <source>
        <dbReference type="EMBL" id="CAI9277152.1"/>
    </source>
</evidence>
<organism evidence="1 2">
    <name type="scientific">Lactuca saligna</name>
    <name type="common">Willowleaf lettuce</name>
    <dbReference type="NCBI Taxonomy" id="75948"/>
    <lineage>
        <taxon>Eukaryota</taxon>
        <taxon>Viridiplantae</taxon>
        <taxon>Streptophyta</taxon>
        <taxon>Embryophyta</taxon>
        <taxon>Tracheophyta</taxon>
        <taxon>Spermatophyta</taxon>
        <taxon>Magnoliopsida</taxon>
        <taxon>eudicotyledons</taxon>
        <taxon>Gunneridae</taxon>
        <taxon>Pentapetalae</taxon>
        <taxon>asterids</taxon>
        <taxon>campanulids</taxon>
        <taxon>Asterales</taxon>
        <taxon>Asteraceae</taxon>
        <taxon>Cichorioideae</taxon>
        <taxon>Cichorieae</taxon>
        <taxon>Lactucinae</taxon>
        <taxon>Lactuca</taxon>
    </lineage>
</organism>
<evidence type="ECO:0000313" key="2">
    <source>
        <dbReference type="Proteomes" id="UP001177003"/>
    </source>
</evidence>
<dbReference type="AlphaFoldDB" id="A0AA36E092"/>
<dbReference type="Proteomes" id="UP001177003">
    <property type="component" value="Chromosome 3"/>
</dbReference>
<keyword evidence="2" id="KW-1185">Reference proteome</keyword>
<dbReference type="EMBL" id="OX465079">
    <property type="protein sequence ID" value="CAI9277152.1"/>
    <property type="molecule type" value="Genomic_DNA"/>
</dbReference>
<accession>A0AA36E092</accession>